<keyword evidence="1" id="KW-1133">Transmembrane helix</keyword>
<keyword evidence="3" id="KW-1185">Reference proteome</keyword>
<dbReference type="Proteomes" id="UP000002297">
    <property type="component" value="Chromosome"/>
</dbReference>
<dbReference type="NCBIfam" id="TIGR04127">
    <property type="entry name" value="flavo_near_exo"/>
    <property type="match status" value="1"/>
</dbReference>
<feature type="transmembrane region" description="Helical" evidence="1">
    <location>
        <begin position="86"/>
        <end position="106"/>
    </location>
</feature>
<dbReference type="OrthoDB" id="982493at2"/>
<accession>A3U4N0</accession>
<proteinExistence type="predicted"/>
<evidence type="ECO:0008006" key="4">
    <source>
        <dbReference type="Google" id="ProtNLM"/>
    </source>
</evidence>
<gene>
    <name evidence="2" type="ordered locus">CA2559_00540</name>
</gene>
<dbReference type="HOGENOM" id="CLU_147286_0_0_10"/>
<name>A3U4N0_CROAH</name>
<protein>
    <recommendedName>
        <fullName evidence="4">Exosortase F system-associated protein</fullName>
    </recommendedName>
</protein>
<dbReference type="AlphaFoldDB" id="A3U4N0"/>
<sequence>MKTLIKLVCIGFLLVCLAAIRFFETSLFYDPLLNFFHSDYLKGVTPEFHFGKLVGYTILRFLLNTAISLLILYVAFKDSSVLKFSALLYTIVFVALISVFCIMLLQVEQIDNFMPLFYVRRFLIQPVMVILLLPAFYYYKRQHD</sequence>
<evidence type="ECO:0000313" key="2">
    <source>
        <dbReference type="EMBL" id="EAP87197.1"/>
    </source>
</evidence>
<dbReference type="GeneID" id="89451910"/>
<dbReference type="EMBL" id="CP002046">
    <property type="protein sequence ID" value="EAP87197.1"/>
    <property type="molecule type" value="Genomic_DNA"/>
</dbReference>
<organism evidence="2 3">
    <name type="scientific">Croceibacter atlanticus (strain ATCC BAA-628 / JCM 21780 / CIP 108009 / IAM 15332 / KCTC 12090 / HTCC2559)</name>
    <dbReference type="NCBI Taxonomy" id="216432"/>
    <lineage>
        <taxon>Bacteria</taxon>
        <taxon>Pseudomonadati</taxon>
        <taxon>Bacteroidota</taxon>
        <taxon>Flavobacteriia</taxon>
        <taxon>Flavobacteriales</taxon>
        <taxon>Flavobacteriaceae</taxon>
        <taxon>Croceibacter</taxon>
    </lineage>
</organism>
<dbReference type="InterPro" id="IPR026414">
    <property type="entry name" value="ExosoTase_F-assoc_memb"/>
</dbReference>
<evidence type="ECO:0000313" key="3">
    <source>
        <dbReference type="Proteomes" id="UP000002297"/>
    </source>
</evidence>
<dbReference type="STRING" id="216432.CA2559_00540"/>
<dbReference type="eggNOG" id="ENOG5032VBG">
    <property type="taxonomic scope" value="Bacteria"/>
</dbReference>
<dbReference type="RefSeq" id="WP_013185878.1">
    <property type="nucleotide sequence ID" value="NC_014230.1"/>
</dbReference>
<keyword evidence="1" id="KW-0472">Membrane</keyword>
<keyword evidence="1" id="KW-0812">Transmembrane</keyword>
<feature type="transmembrane region" description="Helical" evidence="1">
    <location>
        <begin position="118"/>
        <end position="139"/>
    </location>
</feature>
<dbReference type="KEGG" id="cat:CA2559_00540"/>
<reference evidence="2 3" key="1">
    <citation type="journal article" date="2010" name="J. Bacteriol.">
        <title>The complete genome sequence of Croceibacter atlanticus HTCC2559T.</title>
        <authorList>
            <person name="Oh H.M."/>
            <person name="Kang I."/>
            <person name="Ferriera S."/>
            <person name="Giovannoni S.J."/>
            <person name="Cho J.C."/>
        </authorList>
    </citation>
    <scope>NUCLEOTIDE SEQUENCE [LARGE SCALE GENOMIC DNA]</scope>
    <source>
        <strain evidence="3">ATCC BAA-628 / HTCC2559 / KCTC 12090</strain>
    </source>
</reference>
<feature type="transmembrane region" description="Helical" evidence="1">
    <location>
        <begin position="53"/>
        <end position="74"/>
    </location>
</feature>
<evidence type="ECO:0000256" key="1">
    <source>
        <dbReference type="SAM" id="Phobius"/>
    </source>
</evidence>